<accession>A0A552U751</accession>
<evidence type="ECO:0000256" key="1">
    <source>
        <dbReference type="SAM" id="SignalP"/>
    </source>
</evidence>
<evidence type="ECO:0000313" key="2">
    <source>
        <dbReference type="EMBL" id="TRW14040.1"/>
    </source>
</evidence>
<proteinExistence type="predicted"/>
<sequence length="416" mass="44001">MTRFTKPMIAALLMGGMTAVAMPAHAAKKEAAPVTGIDQKNLSKNGRAALVVAQKAEAAGDLPGTLAALRAAEQAGGLNDTDKMFIAQMKLGLGNKMKDEALLTEALTSSLDNPLLPAADRSKYTRVVADAAIKRRDYKTAVAMYEKMIVAEPNNPDNLLNLALIYRDLKQTPQAIATLSKAIDARKAAGTKAEESWYQTRLQLAYDAKTPDVGSASEALVTDYPTATNWSNVLNIYRDAVNADDQLNLDTFRLMRAAGALGGERIWQEYASTALEKGLPGEAKKVLDDGIAAKKLTGTKPIEKEIASVAAPKLKADQASLPGLEKDAAKAPNGKTALGTGDAYYGYGNYAKAAEMYRLAVGKSTGVDQATANLRLGAALTMTGDKAGATAAFNAVTGTPRAQLGKYWLVYLGQKA</sequence>
<feature type="signal peptide" evidence="1">
    <location>
        <begin position="1"/>
        <end position="26"/>
    </location>
</feature>
<keyword evidence="3" id="KW-1185">Reference proteome</keyword>
<organism evidence="2 3">
    <name type="scientific">Glacieibacterium frigidum</name>
    <dbReference type="NCBI Taxonomy" id="2593303"/>
    <lineage>
        <taxon>Bacteria</taxon>
        <taxon>Pseudomonadati</taxon>
        <taxon>Pseudomonadota</taxon>
        <taxon>Alphaproteobacteria</taxon>
        <taxon>Sphingomonadales</taxon>
        <taxon>Sphingosinicellaceae</taxon>
        <taxon>Glacieibacterium</taxon>
    </lineage>
</organism>
<dbReference type="OrthoDB" id="7325958at2"/>
<dbReference type="RefSeq" id="WP_144237246.1">
    <property type="nucleotide sequence ID" value="NZ_VJWA01000002.1"/>
</dbReference>
<dbReference type="EMBL" id="VJWA01000002">
    <property type="protein sequence ID" value="TRW14040.1"/>
    <property type="molecule type" value="Genomic_DNA"/>
</dbReference>
<name>A0A552U751_9SPHN</name>
<evidence type="ECO:0000313" key="3">
    <source>
        <dbReference type="Proteomes" id="UP000317894"/>
    </source>
</evidence>
<dbReference type="SUPFAM" id="SSF81901">
    <property type="entry name" value="HCP-like"/>
    <property type="match status" value="1"/>
</dbReference>
<keyword evidence="1" id="KW-0732">Signal</keyword>
<protein>
    <submittedName>
        <fullName evidence="2">Tetratricopeptide repeat protein</fullName>
    </submittedName>
</protein>
<dbReference type="Pfam" id="PF13432">
    <property type="entry name" value="TPR_16"/>
    <property type="match status" value="1"/>
</dbReference>
<gene>
    <name evidence="2" type="ORF">FMM06_09880</name>
</gene>
<dbReference type="InterPro" id="IPR011990">
    <property type="entry name" value="TPR-like_helical_dom_sf"/>
</dbReference>
<dbReference type="Proteomes" id="UP000317894">
    <property type="component" value="Unassembled WGS sequence"/>
</dbReference>
<feature type="chain" id="PRO_5021954113" evidence="1">
    <location>
        <begin position="27"/>
        <end position="416"/>
    </location>
</feature>
<dbReference type="Pfam" id="PF14559">
    <property type="entry name" value="TPR_19"/>
    <property type="match status" value="1"/>
</dbReference>
<dbReference type="Gene3D" id="1.25.40.10">
    <property type="entry name" value="Tetratricopeptide repeat domain"/>
    <property type="match status" value="2"/>
</dbReference>
<comment type="caution">
    <text evidence="2">The sequence shown here is derived from an EMBL/GenBank/DDBJ whole genome shotgun (WGS) entry which is preliminary data.</text>
</comment>
<reference evidence="2 3" key="1">
    <citation type="submission" date="2019-07" db="EMBL/GenBank/DDBJ databases">
        <title>Novel species isolated from glacier.</title>
        <authorList>
            <person name="Liu Q."/>
            <person name="Xin Y.-H."/>
        </authorList>
    </citation>
    <scope>NUCLEOTIDE SEQUENCE [LARGE SCALE GENOMIC DNA]</scope>
    <source>
        <strain evidence="2 3">LB1R16</strain>
    </source>
</reference>
<dbReference type="AlphaFoldDB" id="A0A552U751"/>